<dbReference type="Gene3D" id="3.40.33.10">
    <property type="entry name" value="CAP"/>
    <property type="match status" value="1"/>
</dbReference>
<evidence type="ECO:0000313" key="3">
    <source>
        <dbReference type="Proteomes" id="UP000762676"/>
    </source>
</evidence>
<accession>A0AAV4I6W9</accession>
<dbReference type="EMBL" id="BMAT01009377">
    <property type="protein sequence ID" value="GFS05242.1"/>
    <property type="molecule type" value="Genomic_DNA"/>
</dbReference>
<feature type="transmembrane region" description="Helical" evidence="1">
    <location>
        <begin position="265"/>
        <end position="287"/>
    </location>
</feature>
<keyword evidence="1" id="KW-0472">Membrane</keyword>
<keyword evidence="1" id="KW-0812">Transmembrane</keyword>
<gene>
    <name evidence="2" type="ORF">ElyMa_004676300</name>
</gene>
<proteinExistence type="predicted"/>
<reference evidence="2 3" key="1">
    <citation type="journal article" date="2021" name="Elife">
        <title>Chloroplast acquisition without the gene transfer in kleptoplastic sea slugs, Plakobranchus ocellatus.</title>
        <authorList>
            <person name="Maeda T."/>
            <person name="Takahashi S."/>
            <person name="Yoshida T."/>
            <person name="Shimamura S."/>
            <person name="Takaki Y."/>
            <person name="Nagai Y."/>
            <person name="Toyoda A."/>
            <person name="Suzuki Y."/>
            <person name="Arimoto A."/>
            <person name="Ishii H."/>
            <person name="Satoh N."/>
            <person name="Nishiyama T."/>
            <person name="Hasebe M."/>
            <person name="Maruyama T."/>
            <person name="Minagawa J."/>
            <person name="Obokata J."/>
            <person name="Shigenobu S."/>
        </authorList>
    </citation>
    <scope>NUCLEOTIDE SEQUENCE [LARGE SCALE GENOMIC DNA]</scope>
</reference>
<protein>
    <recommendedName>
        <fullName evidence="4">EGF-like domain-containing protein</fullName>
    </recommendedName>
</protein>
<comment type="caution">
    <text evidence="2">The sequence shown here is derived from an EMBL/GenBank/DDBJ whole genome shotgun (WGS) entry which is preliminary data.</text>
</comment>
<sequence length="440" mass="49616">MLEHDILQLVSQTNRYRSRVASSHCGNYISNMNKLEWSEELSSQAEQLVSCRSHRNRQLEDLETLLDHVNVGRKRDRPGALSDILRWWYNQKRYYDADEGACFPWSSCKQYMNSLDLWGRRGDLRAEESVFCRHASLSEADQTSSYIAIPVHFLDVITPSLPLSSSSALAFNYALEHCLGKAVVSGDMSKASQFPPFYCRQHELQFDFQHGDTCTGCSGDVSFCENHLCGTLMAIVAFVINIIIIVIIIIIIIIIIFINIIIIMIIIIIIITITIIIFIIIVVVVVVIDIEILQLSDPLQYYTLVLWFSFMTRKRYLDLSAVSLKKLLLFYCTDNVICMQFFTSLSSVSCNASRDECECTKTCSRAYIGVGQLDASTCTCTCQYGGGPNCDQPCVNPTNLYGIDVCEGLTQEECQSPDIAEFCPQQCSCRPMPAGFQEPL</sequence>
<keyword evidence="1" id="KW-1133">Transmembrane helix</keyword>
<dbReference type="Proteomes" id="UP000762676">
    <property type="component" value="Unassembled WGS sequence"/>
</dbReference>
<feature type="transmembrane region" description="Helical" evidence="1">
    <location>
        <begin position="232"/>
        <end position="258"/>
    </location>
</feature>
<dbReference type="InterPro" id="IPR035940">
    <property type="entry name" value="CAP_sf"/>
</dbReference>
<evidence type="ECO:0000256" key="1">
    <source>
        <dbReference type="SAM" id="Phobius"/>
    </source>
</evidence>
<name>A0AAV4I6W9_9GAST</name>
<organism evidence="2 3">
    <name type="scientific">Elysia marginata</name>
    <dbReference type="NCBI Taxonomy" id="1093978"/>
    <lineage>
        <taxon>Eukaryota</taxon>
        <taxon>Metazoa</taxon>
        <taxon>Spiralia</taxon>
        <taxon>Lophotrochozoa</taxon>
        <taxon>Mollusca</taxon>
        <taxon>Gastropoda</taxon>
        <taxon>Heterobranchia</taxon>
        <taxon>Euthyneura</taxon>
        <taxon>Panpulmonata</taxon>
        <taxon>Sacoglossa</taxon>
        <taxon>Placobranchoidea</taxon>
        <taxon>Plakobranchidae</taxon>
        <taxon>Elysia</taxon>
    </lineage>
</organism>
<evidence type="ECO:0000313" key="2">
    <source>
        <dbReference type="EMBL" id="GFS05242.1"/>
    </source>
</evidence>
<dbReference type="AlphaFoldDB" id="A0AAV4I6W9"/>
<keyword evidence="3" id="KW-1185">Reference proteome</keyword>
<dbReference type="SUPFAM" id="SSF55797">
    <property type="entry name" value="PR-1-like"/>
    <property type="match status" value="1"/>
</dbReference>
<evidence type="ECO:0008006" key="4">
    <source>
        <dbReference type="Google" id="ProtNLM"/>
    </source>
</evidence>